<dbReference type="GO" id="GO:0004888">
    <property type="term" value="F:transmembrane signaling receptor activity"/>
    <property type="evidence" value="ECO:0007669"/>
    <property type="project" value="InterPro"/>
</dbReference>
<evidence type="ECO:0000256" key="2">
    <source>
        <dbReference type="ARBA" id="ARBA00029447"/>
    </source>
</evidence>
<feature type="domain" description="Methyl-accepting transducer" evidence="4">
    <location>
        <begin position="22"/>
        <end position="258"/>
    </location>
</feature>
<dbReference type="Gene3D" id="1.10.287.950">
    <property type="entry name" value="Methyl-accepting chemotaxis protein"/>
    <property type="match status" value="1"/>
</dbReference>
<dbReference type="InterPro" id="IPR004089">
    <property type="entry name" value="MCPsignal_dom"/>
</dbReference>
<evidence type="ECO:0000256" key="3">
    <source>
        <dbReference type="PROSITE-ProRule" id="PRU00284"/>
    </source>
</evidence>
<accession>A0A843YC33</accession>
<evidence type="ECO:0000259" key="4">
    <source>
        <dbReference type="PROSITE" id="PS50111"/>
    </source>
</evidence>
<dbReference type="PANTHER" id="PTHR32089:SF112">
    <property type="entry name" value="LYSOZYME-LIKE PROTEIN-RELATED"/>
    <property type="match status" value="1"/>
</dbReference>
<dbReference type="GO" id="GO:0016020">
    <property type="term" value="C:membrane"/>
    <property type="evidence" value="ECO:0007669"/>
    <property type="project" value="InterPro"/>
</dbReference>
<dbReference type="SMART" id="SM00283">
    <property type="entry name" value="MA"/>
    <property type="match status" value="1"/>
</dbReference>
<dbReference type="AlphaFoldDB" id="A0A843YC33"/>
<comment type="caution">
    <text evidence="5">The sequence shown here is derived from an EMBL/GenBank/DDBJ whole genome shotgun (WGS) entry which is preliminary data.</text>
</comment>
<evidence type="ECO:0000256" key="1">
    <source>
        <dbReference type="ARBA" id="ARBA00023224"/>
    </source>
</evidence>
<evidence type="ECO:0000313" key="5">
    <source>
        <dbReference type="EMBL" id="MQQ07235.1"/>
    </source>
</evidence>
<dbReference type="GO" id="GO:0007165">
    <property type="term" value="P:signal transduction"/>
    <property type="evidence" value="ECO:0007669"/>
    <property type="project" value="UniProtKB-KW"/>
</dbReference>
<organism evidence="5 6">
    <name type="scientific">Tritonibacter litoralis</name>
    <dbReference type="NCBI Taxonomy" id="2662264"/>
    <lineage>
        <taxon>Bacteria</taxon>
        <taxon>Pseudomonadati</taxon>
        <taxon>Pseudomonadota</taxon>
        <taxon>Alphaproteobacteria</taxon>
        <taxon>Rhodobacterales</taxon>
        <taxon>Paracoccaceae</taxon>
        <taxon>Tritonibacter</taxon>
    </lineage>
</organism>
<dbReference type="RefSeq" id="WP_153214134.1">
    <property type="nucleotide sequence ID" value="NZ_WIBF01000001.1"/>
</dbReference>
<dbReference type="PROSITE" id="PS50111">
    <property type="entry name" value="CHEMOTAXIS_TRANSDUC_2"/>
    <property type="match status" value="1"/>
</dbReference>
<keyword evidence="1 3" id="KW-0807">Transducer</keyword>
<dbReference type="Pfam" id="PF00015">
    <property type="entry name" value="MCPsignal"/>
    <property type="match status" value="1"/>
</dbReference>
<reference evidence="5 6" key="1">
    <citation type="submission" date="2019-10" db="EMBL/GenBank/DDBJ databases">
        <title>Epibacterium sp. nov., isolated from seawater.</title>
        <authorList>
            <person name="Zhang X."/>
            <person name="Li N."/>
        </authorList>
    </citation>
    <scope>NUCLEOTIDE SEQUENCE [LARGE SCALE GENOMIC DNA]</scope>
    <source>
        <strain evidence="5 6">SM1979</strain>
    </source>
</reference>
<dbReference type="PRINTS" id="PR00260">
    <property type="entry name" value="CHEMTRNSDUCR"/>
</dbReference>
<comment type="similarity">
    <text evidence="2">Belongs to the methyl-accepting chemotaxis (MCP) protein family.</text>
</comment>
<dbReference type="Proteomes" id="UP000444174">
    <property type="component" value="Unassembled WGS sequence"/>
</dbReference>
<evidence type="ECO:0000313" key="6">
    <source>
        <dbReference type="Proteomes" id="UP000444174"/>
    </source>
</evidence>
<proteinExistence type="inferred from homology"/>
<gene>
    <name evidence="5" type="ORF">GFB49_02085</name>
</gene>
<name>A0A843YC33_9RHOB</name>
<dbReference type="PANTHER" id="PTHR32089">
    <property type="entry name" value="METHYL-ACCEPTING CHEMOTAXIS PROTEIN MCPB"/>
    <property type="match status" value="1"/>
</dbReference>
<sequence>MRDIEEYYSEMPLAELTALARISSQLGFEVVDVAGFLDQTEAHSKEQRNAVSQLTQNSGQITQANSRMAESIRTLSQTAEETLVTVSTSASSMRENSVESQKIAKWVQTLAVRTKHIEETLVAMQRDNAQITSIASQVNILAINAKIEAGRAGAAGRGFAVVAEAINELSKRTGTAAADISDNIDTMGDWLKNLSVEARDIGQSADEVLTQSQSIDDSLADIEEHAQTVQKQTNRIASESDTAQFALEGFGEGLALIDTTSSQSLQGIQTARARSDSLIDSSEALLQGIVSLGGQSSDSMFIDFVQTKAQEIGEIFAEALLSSDIRQEELFDRNYKPIPNSDPQQFMAGCTRLTDSTLPPILESALELDPRVVFCAAVDINGYLPTHNQKFSQPQGSDPVWNAANCRNRRIFDDRVGLKAGQNLTPFLMQVYRRDMGGGEFAMMKDLSAPIYVNQRHWGGLRLAFKI</sequence>
<dbReference type="InterPro" id="IPR004090">
    <property type="entry name" value="Chemotax_Me-accpt_rcpt"/>
</dbReference>
<dbReference type="SUPFAM" id="SSF58104">
    <property type="entry name" value="Methyl-accepting chemotaxis protein (MCP) signaling domain"/>
    <property type="match status" value="1"/>
</dbReference>
<dbReference type="EMBL" id="WIBF01000001">
    <property type="protein sequence ID" value="MQQ07235.1"/>
    <property type="molecule type" value="Genomic_DNA"/>
</dbReference>
<keyword evidence="6" id="KW-1185">Reference proteome</keyword>
<protein>
    <submittedName>
        <fullName evidence="5">Chemotaxis protein</fullName>
    </submittedName>
</protein>
<dbReference type="GO" id="GO:0006935">
    <property type="term" value="P:chemotaxis"/>
    <property type="evidence" value="ECO:0007669"/>
    <property type="project" value="InterPro"/>
</dbReference>